<dbReference type="InterPro" id="IPR028098">
    <property type="entry name" value="Glyco_trans_4-like_N"/>
</dbReference>
<evidence type="ECO:0000259" key="2">
    <source>
        <dbReference type="Pfam" id="PF13439"/>
    </source>
</evidence>
<dbReference type="CDD" id="cd03801">
    <property type="entry name" value="GT4_PimA-like"/>
    <property type="match status" value="1"/>
</dbReference>
<dbReference type="AlphaFoldDB" id="A0A1G1X4D6"/>
<comment type="caution">
    <text evidence="3">The sequence shown here is derived from an EMBL/GenBank/DDBJ whole genome shotgun (WGS) entry which is preliminary data.</text>
</comment>
<dbReference type="EMBL" id="MHHR01000020">
    <property type="protein sequence ID" value="OGY34187.1"/>
    <property type="molecule type" value="Genomic_DNA"/>
</dbReference>
<proteinExistence type="predicted"/>
<evidence type="ECO:0000313" key="4">
    <source>
        <dbReference type="Proteomes" id="UP000177528"/>
    </source>
</evidence>
<dbReference type="Pfam" id="PF13439">
    <property type="entry name" value="Glyco_transf_4"/>
    <property type="match status" value="1"/>
</dbReference>
<dbReference type="Proteomes" id="UP000177528">
    <property type="component" value="Unassembled WGS sequence"/>
</dbReference>
<evidence type="ECO:0000313" key="3">
    <source>
        <dbReference type="EMBL" id="OGY34187.1"/>
    </source>
</evidence>
<dbReference type="GO" id="GO:0016757">
    <property type="term" value="F:glycosyltransferase activity"/>
    <property type="evidence" value="ECO:0007669"/>
    <property type="project" value="InterPro"/>
</dbReference>
<evidence type="ECO:0008006" key="5">
    <source>
        <dbReference type="Google" id="ProtNLM"/>
    </source>
</evidence>
<feature type="domain" description="Glycosyltransferase subfamily 4-like N-terminal" evidence="2">
    <location>
        <begin position="63"/>
        <end position="166"/>
    </location>
</feature>
<dbReference type="InterPro" id="IPR050194">
    <property type="entry name" value="Glycosyltransferase_grp1"/>
</dbReference>
<dbReference type="PANTHER" id="PTHR45947:SF3">
    <property type="entry name" value="SULFOQUINOVOSYL TRANSFERASE SQD2"/>
    <property type="match status" value="1"/>
</dbReference>
<dbReference type="InterPro" id="IPR001296">
    <property type="entry name" value="Glyco_trans_1"/>
</dbReference>
<reference evidence="3 4" key="1">
    <citation type="journal article" date="2016" name="Nat. Commun.">
        <title>Thousands of microbial genomes shed light on interconnected biogeochemical processes in an aquifer system.</title>
        <authorList>
            <person name="Anantharaman K."/>
            <person name="Brown C.T."/>
            <person name="Hug L.A."/>
            <person name="Sharon I."/>
            <person name="Castelle C.J."/>
            <person name="Probst A.J."/>
            <person name="Thomas B.C."/>
            <person name="Singh A."/>
            <person name="Wilkins M.J."/>
            <person name="Karaoz U."/>
            <person name="Brodie E.L."/>
            <person name="Williams K.H."/>
            <person name="Hubbard S.S."/>
            <person name="Banfield J.F."/>
        </authorList>
    </citation>
    <scope>NUCLEOTIDE SEQUENCE [LARGE SCALE GENOMIC DNA]</scope>
</reference>
<dbReference type="Gene3D" id="3.40.50.2000">
    <property type="entry name" value="Glycogen Phosphorylase B"/>
    <property type="match status" value="2"/>
</dbReference>
<feature type="domain" description="Glycosyl transferase family 1" evidence="1">
    <location>
        <begin position="188"/>
        <end position="341"/>
    </location>
</feature>
<name>A0A1G1X4D6_9BACT</name>
<evidence type="ECO:0000259" key="1">
    <source>
        <dbReference type="Pfam" id="PF00534"/>
    </source>
</evidence>
<organism evidence="3 4">
    <name type="scientific">Candidatus Andersenbacteria bacterium RIFCSPHIGHO2_12_FULL_45_11</name>
    <dbReference type="NCBI Taxonomy" id="1797281"/>
    <lineage>
        <taxon>Bacteria</taxon>
        <taxon>Candidatus Anderseniibacteriota</taxon>
    </lineage>
</organism>
<sequence length="371" mass="41240">MRILFISRAYSEHAGGMERLSFELIGVFRSTPPPYQGGDRGGLSVTTIVNETNPGASLLSTRLQSIIFALSVLPKALVASKNADIVHIGDPVLSFVGWCIARMRHIPVIVTVHGLDVSYPSPLYQLYLRTFFRSFSGYIAISEHAKKLMQRHRVRGSIFVIPPGIRDDIYSNTYTRNDLGKLVYRNISNRIVFATTGRLVARKGHAWFIKNVMTKLPRTVLYAIAGDGPQREHISLLIKSLKMEDRVIMLGRISHEDKKILLNTIDAFIQPNIPVVGDAEGFGIAPVEAALCARTVFASNIDGIPSAIHNGKNGTLIPPKETTAWVNILLQYMQHPLSHEPSGKDARSYTAENFSWDKIAQEYKKAFDSIA</sequence>
<gene>
    <name evidence="3" type="ORF">A3D99_00515</name>
</gene>
<dbReference type="Pfam" id="PF00534">
    <property type="entry name" value="Glycos_transf_1"/>
    <property type="match status" value="1"/>
</dbReference>
<dbReference type="SUPFAM" id="SSF53756">
    <property type="entry name" value="UDP-Glycosyltransferase/glycogen phosphorylase"/>
    <property type="match status" value="1"/>
</dbReference>
<accession>A0A1G1X4D6</accession>
<dbReference type="PANTHER" id="PTHR45947">
    <property type="entry name" value="SULFOQUINOVOSYL TRANSFERASE SQD2"/>
    <property type="match status" value="1"/>
</dbReference>
<protein>
    <recommendedName>
        <fullName evidence="5">Glycosyltransferase subfamily 4-like N-terminal domain-containing protein</fullName>
    </recommendedName>
</protein>